<dbReference type="GO" id="GO:0098609">
    <property type="term" value="P:cell-cell adhesion"/>
    <property type="evidence" value="ECO:0007669"/>
    <property type="project" value="TreeGrafter"/>
</dbReference>
<dbReference type="InterPro" id="IPR007110">
    <property type="entry name" value="Ig-like_dom"/>
</dbReference>
<dbReference type="Ensembl" id="ENSCMUT00000021201.2">
    <property type="protein sequence ID" value="ENSCMUP00000019734.2"/>
    <property type="gene ID" value="ENSCMUG00000012192.2"/>
</dbReference>
<dbReference type="InterPro" id="IPR003598">
    <property type="entry name" value="Ig_sub2"/>
</dbReference>
<keyword evidence="8" id="KW-0732">Signal</keyword>
<dbReference type="Pfam" id="PF07679">
    <property type="entry name" value="I-set"/>
    <property type="match status" value="1"/>
</dbReference>
<protein>
    <submittedName>
        <fullName evidence="9">V-set and immunoglobulin domain containing 10 like 2</fullName>
    </submittedName>
</protein>
<feature type="compositionally biased region" description="Polar residues" evidence="7">
    <location>
        <begin position="821"/>
        <end position="840"/>
    </location>
</feature>
<dbReference type="PANTHER" id="PTHR11640:SF158">
    <property type="entry name" value="V-SET AND IMMUNOGLOBULIN DOMAIN-CONTAINING PROTEIN 10-LIKE 2"/>
    <property type="match status" value="1"/>
</dbReference>
<dbReference type="Proteomes" id="UP000694553">
    <property type="component" value="Unassembled WGS sequence"/>
</dbReference>
<keyword evidence="2" id="KW-0677">Repeat</keyword>
<evidence type="ECO:0000256" key="6">
    <source>
        <dbReference type="ARBA" id="ARBA00023319"/>
    </source>
</evidence>
<dbReference type="GO" id="GO:0005886">
    <property type="term" value="C:plasma membrane"/>
    <property type="evidence" value="ECO:0007669"/>
    <property type="project" value="TreeGrafter"/>
</dbReference>
<evidence type="ECO:0000256" key="3">
    <source>
        <dbReference type="ARBA" id="ARBA00023136"/>
    </source>
</evidence>
<keyword evidence="6" id="KW-0393">Immunoglobulin domain</keyword>
<dbReference type="GO" id="GO:0005911">
    <property type="term" value="C:cell-cell junction"/>
    <property type="evidence" value="ECO:0007669"/>
    <property type="project" value="TreeGrafter"/>
</dbReference>
<keyword evidence="5" id="KW-0325">Glycoprotein</keyword>
<evidence type="ECO:0000256" key="5">
    <source>
        <dbReference type="ARBA" id="ARBA00023180"/>
    </source>
</evidence>
<dbReference type="InterPro" id="IPR013783">
    <property type="entry name" value="Ig-like_fold"/>
</dbReference>
<dbReference type="OrthoDB" id="9442762at2759"/>
<evidence type="ECO:0000313" key="10">
    <source>
        <dbReference type="Proteomes" id="UP000694553"/>
    </source>
</evidence>
<dbReference type="SMART" id="SM00409">
    <property type="entry name" value="IG"/>
    <property type="match status" value="4"/>
</dbReference>
<evidence type="ECO:0000313" key="9">
    <source>
        <dbReference type="Ensembl" id="ENSCMUP00000019734.2"/>
    </source>
</evidence>
<evidence type="ECO:0000256" key="2">
    <source>
        <dbReference type="ARBA" id="ARBA00022737"/>
    </source>
</evidence>
<dbReference type="SMART" id="SM00408">
    <property type="entry name" value="IGc2"/>
    <property type="match status" value="4"/>
</dbReference>
<dbReference type="PANTHER" id="PTHR11640">
    <property type="entry name" value="NEPHRIN"/>
    <property type="match status" value="1"/>
</dbReference>
<dbReference type="AlphaFoldDB" id="A0A8C3EC93"/>
<dbReference type="Pfam" id="PF13927">
    <property type="entry name" value="Ig_3"/>
    <property type="match status" value="2"/>
</dbReference>
<dbReference type="Gene3D" id="2.60.40.10">
    <property type="entry name" value="Immunoglobulins"/>
    <property type="match status" value="5"/>
</dbReference>
<feature type="region of interest" description="Disordered" evidence="7">
    <location>
        <begin position="179"/>
        <end position="199"/>
    </location>
</feature>
<organism evidence="9 10">
    <name type="scientific">Corvus moneduloides</name>
    <name type="common">New Caledonian crow</name>
    <dbReference type="NCBI Taxonomy" id="1196302"/>
    <lineage>
        <taxon>Eukaryota</taxon>
        <taxon>Metazoa</taxon>
        <taxon>Chordata</taxon>
        <taxon>Craniata</taxon>
        <taxon>Vertebrata</taxon>
        <taxon>Euteleostomi</taxon>
        <taxon>Archelosauria</taxon>
        <taxon>Archosauria</taxon>
        <taxon>Dinosauria</taxon>
        <taxon>Saurischia</taxon>
        <taxon>Theropoda</taxon>
        <taxon>Coelurosauria</taxon>
        <taxon>Aves</taxon>
        <taxon>Neognathae</taxon>
        <taxon>Neoaves</taxon>
        <taxon>Telluraves</taxon>
        <taxon>Australaves</taxon>
        <taxon>Passeriformes</taxon>
        <taxon>Corvoidea</taxon>
        <taxon>Corvidae</taxon>
        <taxon>Corvus</taxon>
    </lineage>
</organism>
<dbReference type="CDD" id="cd00063">
    <property type="entry name" value="FN3"/>
    <property type="match status" value="1"/>
</dbReference>
<reference evidence="10" key="1">
    <citation type="submission" date="2019-10" db="EMBL/GenBank/DDBJ databases">
        <title>Corvus moneduloides (New Caledonian crow) genome, bCorMon1, primary haplotype.</title>
        <authorList>
            <person name="Rutz C."/>
            <person name="Fungtammasan C."/>
            <person name="Mountcastle J."/>
            <person name="Formenti G."/>
            <person name="Chow W."/>
            <person name="Howe K."/>
            <person name="Steele M.P."/>
            <person name="Fernandes J."/>
            <person name="Gilbert M.T.P."/>
            <person name="Fedrigo O."/>
            <person name="Jarvis E.D."/>
            <person name="Gemmell N."/>
        </authorList>
    </citation>
    <scope>NUCLEOTIDE SEQUENCE [LARGE SCALE GENOMIC DNA]</scope>
</reference>
<dbReference type="RefSeq" id="XP_031989593.1">
    <property type="nucleotide sequence ID" value="XM_032133702.1"/>
</dbReference>
<evidence type="ECO:0000256" key="7">
    <source>
        <dbReference type="SAM" id="MobiDB-lite"/>
    </source>
</evidence>
<feature type="compositionally biased region" description="Acidic residues" evidence="7">
    <location>
        <begin position="771"/>
        <end position="783"/>
    </location>
</feature>
<name>A0A8C3EC93_CORMO</name>
<gene>
    <name evidence="9" type="primary">VSIG10L2</name>
</gene>
<comment type="subcellular location">
    <subcellularLocation>
        <location evidence="1">Membrane</location>
        <topology evidence="1">Single-pass type I membrane protein</topology>
    </subcellularLocation>
</comment>
<keyword evidence="3" id="KW-0472">Membrane</keyword>
<reference evidence="9" key="2">
    <citation type="submission" date="2025-08" db="UniProtKB">
        <authorList>
            <consortium name="Ensembl"/>
        </authorList>
    </citation>
    <scope>IDENTIFICATION</scope>
</reference>
<feature type="region of interest" description="Disordered" evidence="7">
    <location>
        <begin position="762"/>
        <end position="840"/>
    </location>
</feature>
<sequence>MERGRAAPPPWRGPWILCLLPALAGGQPLAAGEAAYEEWRATGVRGRAVELSCGPAAAAPPAVVFWSFTPRGEGLPRAVAVGSGREVAVAPGTGMLGRVTLRNGTLELRELRVAAQGRFLCQGLFPERGRLRVGYAAVLLRVLVPVSKPFVRPTAAAAAEGAAVALTCTVREGTEPLSFSWQHQEPRGGPSVTPAGLGGSRAELQLTPANRSHTGWYVCTVSNEVNNHTSDPVYLDIVYGPDEPAIRVEPFSPEQGGFSAGEREDVVLSCLAPSNPPSRYVWLHNGSQVHIGQTYVITAIARAQAGTYTCLAENSHLQTRTQATIVLTVYYPPAGSPSCSALASGDQQDVALRCRWLGGFPLARLRWVGPREEEEEEEGLMGTSFSMATRIQSGAATRNGSSFSCLASHPALPQGAACGTTLWVPSGSPTCAAAATKGDEYVMLRCRWEGGTPLVTLRWRDTAGRALGDPAPSTAVLVLSTDGSLGGREFVCVAAHPLRAAAAECRLRLEVPELEAESEVAVLEGGEAQLSCRQLGSNADLGATVAWYDPKEREVTPGLAKYRLEQGEAWLNLTVRDAEWPGDSGIYRCTATNAVGTASLPVRLRVDRYPAPPNVTISKLRYTRARTEVRLEWRTQGAGNLTGFVVQRRQTKKPLRETVSPWETAAGDIEPHSRDRRLGGLDPAVLYAFRVLAVNHRTAGHPSEVQTPAEPPFEAYPAVTGAAVAGMLVATAASLLAVHCIARHRETLPRLHDLLFRTAGPGAQEPVGTAEDAEAAAAGEEEAVPAQGDSSAPSTAAGTEAAPAQGEPSARSTAAEPLSAAPSTTDDPPVNVTITVTATP</sequence>
<dbReference type="InterPro" id="IPR036179">
    <property type="entry name" value="Ig-like_dom_sf"/>
</dbReference>
<feature type="signal peptide" evidence="8">
    <location>
        <begin position="1"/>
        <end position="26"/>
    </location>
</feature>
<keyword evidence="4" id="KW-1015">Disulfide bond</keyword>
<dbReference type="SUPFAM" id="SSF49265">
    <property type="entry name" value="Fibronectin type III"/>
    <property type="match status" value="1"/>
</dbReference>
<evidence type="ECO:0000256" key="8">
    <source>
        <dbReference type="SAM" id="SignalP"/>
    </source>
</evidence>
<evidence type="ECO:0000256" key="4">
    <source>
        <dbReference type="ARBA" id="ARBA00023157"/>
    </source>
</evidence>
<dbReference type="InterPro" id="IPR003599">
    <property type="entry name" value="Ig_sub"/>
</dbReference>
<dbReference type="Pfam" id="PF00041">
    <property type="entry name" value="fn3"/>
    <property type="match status" value="1"/>
</dbReference>
<proteinExistence type="predicted"/>
<dbReference type="CTD" id="338667"/>
<evidence type="ECO:0000256" key="1">
    <source>
        <dbReference type="ARBA" id="ARBA00004479"/>
    </source>
</evidence>
<accession>A0A8C3EC93</accession>
<feature type="compositionally biased region" description="Polar residues" evidence="7">
    <location>
        <begin position="788"/>
        <end position="797"/>
    </location>
</feature>
<dbReference type="InterPro" id="IPR013098">
    <property type="entry name" value="Ig_I-set"/>
</dbReference>
<dbReference type="InterPro" id="IPR036116">
    <property type="entry name" value="FN3_sf"/>
</dbReference>
<dbReference type="CDD" id="cd00096">
    <property type="entry name" value="Ig"/>
    <property type="match status" value="2"/>
</dbReference>
<dbReference type="SUPFAM" id="SSF48726">
    <property type="entry name" value="Immunoglobulin"/>
    <property type="match status" value="3"/>
</dbReference>
<keyword evidence="10" id="KW-1185">Reference proteome</keyword>
<dbReference type="PROSITE" id="PS50835">
    <property type="entry name" value="IG_LIKE"/>
    <property type="match status" value="5"/>
</dbReference>
<dbReference type="GO" id="GO:0050839">
    <property type="term" value="F:cell adhesion molecule binding"/>
    <property type="evidence" value="ECO:0007669"/>
    <property type="project" value="TreeGrafter"/>
</dbReference>
<dbReference type="OMA" id="DPVNRTH"/>
<accession>A0A8U7NBX9</accession>
<dbReference type="PROSITE" id="PS50853">
    <property type="entry name" value="FN3"/>
    <property type="match status" value="1"/>
</dbReference>
<reference evidence="9" key="3">
    <citation type="submission" date="2025-09" db="UniProtKB">
        <authorList>
            <consortium name="Ensembl"/>
        </authorList>
    </citation>
    <scope>IDENTIFICATION</scope>
</reference>
<dbReference type="InterPro" id="IPR051275">
    <property type="entry name" value="Cell_adhesion_signaling"/>
</dbReference>
<dbReference type="InterPro" id="IPR003961">
    <property type="entry name" value="FN3_dom"/>
</dbReference>
<dbReference type="GeneID" id="116455624"/>
<feature type="chain" id="PRO_5043949787" evidence="8">
    <location>
        <begin position="27"/>
        <end position="840"/>
    </location>
</feature>